<keyword evidence="5" id="KW-0067">ATP-binding</keyword>
<keyword evidence="1" id="KW-0723">Serine/threonine-protein kinase</keyword>
<dbReference type="Gene3D" id="1.10.510.10">
    <property type="entry name" value="Transferase(Phosphotransferase) domain 1"/>
    <property type="match status" value="1"/>
</dbReference>
<keyword evidence="4" id="KW-0418">Kinase</keyword>
<evidence type="ECO:0000256" key="4">
    <source>
        <dbReference type="ARBA" id="ARBA00022777"/>
    </source>
</evidence>
<dbReference type="PROSITE" id="PS00108">
    <property type="entry name" value="PROTEIN_KINASE_ST"/>
    <property type="match status" value="1"/>
</dbReference>
<dbReference type="GO" id="GO:0004674">
    <property type="term" value="F:protein serine/threonine kinase activity"/>
    <property type="evidence" value="ECO:0007669"/>
    <property type="project" value="UniProtKB-KW"/>
</dbReference>
<evidence type="ECO:0000259" key="6">
    <source>
        <dbReference type="PROSITE" id="PS50011"/>
    </source>
</evidence>
<evidence type="ECO:0000313" key="7">
    <source>
        <dbReference type="EMBL" id="EPB74976.1"/>
    </source>
</evidence>
<keyword evidence="8" id="KW-1185">Reference proteome</keyword>
<dbReference type="PANTHER" id="PTHR24351">
    <property type="entry name" value="RIBOSOMAL PROTEIN S6 KINASE"/>
    <property type="match status" value="1"/>
</dbReference>
<dbReference type="GO" id="GO:0005524">
    <property type="term" value="F:ATP binding"/>
    <property type="evidence" value="ECO:0007669"/>
    <property type="project" value="UniProtKB-KW"/>
</dbReference>
<proteinExistence type="predicted"/>
<feature type="domain" description="Protein kinase" evidence="6">
    <location>
        <begin position="1"/>
        <end position="112"/>
    </location>
</feature>
<protein>
    <recommendedName>
        <fullName evidence="6">Protein kinase domain-containing protein</fullName>
    </recommendedName>
</protein>
<keyword evidence="2" id="KW-0808">Transferase</keyword>
<evidence type="ECO:0000256" key="3">
    <source>
        <dbReference type="ARBA" id="ARBA00022741"/>
    </source>
</evidence>
<dbReference type="EMBL" id="KE124920">
    <property type="protein sequence ID" value="EPB74976.1"/>
    <property type="molecule type" value="Genomic_DNA"/>
</dbReference>
<accession>A0A0D6LXZ7</accession>
<evidence type="ECO:0000313" key="8">
    <source>
        <dbReference type="Proteomes" id="UP000054495"/>
    </source>
</evidence>
<evidence type="ECO:0000256" key="1">
    <source>
        <dbReference type="ARBA" id="ARBA00022527"/>
    </source>
</evidence>
<dbReference type="PROSITE" id="PS50011">
    <property type="entry name" value="PROTEIN_KINASE_DOM"/>
    <property type="match status" value="1"/>
</dbReference>
<dbReference type="AlphaFoldDB" id="A0A0D6LXZ7"/>
<dbReference type="FunFam" id="1.10.510.10:FF:000551">
    <property type="entry name" value="Non-specific serine/threonine protein kinase"/>
    <property type="match status" value="1"/>
</dbReference>
<reference evidence="7 8" key="1">
    <citation type="submission" date="2013-05" db="EMBL/GenBank/DDBJ databases">
        <title>Draft genome of the parasitic nematode Anyclostoma ceylanicum.</title>
        <authorList>
            <person name="Mitreva M."/>
        </authorList>
    </citation>
    <scope>NUCLEOTIDE SEQUENCE [LARGE SCALE GENOMIC DNA]</scope>
</reference>
<keyword evidence="3" id="KW-0547">Nucleotide-binding</keyword>
<evidence type="ECO:0000256" key="2">
    <source>
        <dbReference type="ARBA" id="ARBA00022679"/>
    </source>
</evidence>
<sequence>MFTEEDVKFYLAELTLALEHLHSLGIVYRDLKPENILLDADGHIKVTDFGLSKESIDNEKKTYSFCGELSIRNRSINRYAIFPGTIEYMAPEVINRRGHSSLNAIFGLSNNF</sequence>
<dbReference type="SUPFAM" id="SSF56112">
    <property type="entry name" value="Protein kinase-like (PK-like)"/>
    <property type="match status" value="1"/>
</dbReference>
<evidence type="ECO:0000256" key="5">
    <source>
        <dbReference type="ARBA" id="ARBA00022840"/>
    </source>
</evidence>
<gene>
    <name evidence="7" type="ORF">ANCCEY_05952</name>
</gene>
<dbReference type="Proteomes" id="UP000054495">
    <property type="component" value="Unassembled WGS sequence"/>
</dbReference>
<dbReference type="SMART" id="SM00220">
    <property type="entry name" value="S_TKc"/>
    <property type="match status" value="1"/>
</dbReference>
<dbReference type="InterPro" id="IPR000719">
    <property type="entry name" value="Prot_kinase_dom"/>
</dbReference>
<organism evidence="7 8">
    <name type="scientific">Ancylostoma ceylanicum</name>
    <dbReference type="NCBI Taxonomy" id="53326"/>
    <lineage>
        <taxon>Eukaryota</taxon>
        <taxon>Metazoa</taxon>
        <taxon>Ecdysozoa</taxon>
        <taxon>Nematoda</taxon>
        <taxon>Chromadorea</taxon>
        <taxon>Rhabditida</taxon>
        <taxon>Rhabditina</taxon>
        <taxon>Rhabditomorpha</taxon>
        <taxon>Strongyloidea</taxon>
        <taxon>Ancylostomatidae</taxon>
        <taxon>Ancylostomatinae</taxon>
        <taxon>Ancylostoma</taxon>
    </lineage>
</organism>
<dbReference type="InterPro" id="IPR008271">
    <property type="entry name" value="Ser/Thr_kinase_AS"/>
</dbReference>
<name>A0A0D6LXZ7_9BILA</name>
<dbReference type="InterPro" id="IPR011009">
    <property type="entry name" value="Kinase-like_dom_sf"/>
</dbReference>
<dbReference type="Pfam" id="PF00069">
    <property type="entry name" value="Pkinase"/>
    <property type="match status" value="1"/>
</dbReference>